<dbReference type="GO" id="GO:0003729">
    <property type="term" value="F:mRNA binding"/>
    <property type="evidence" value="ECO:0007669"/>
    <property type="project" value="TreeGrafter"/>
</dbReference>
<feature type="repeat" description="Pumilio" evidence="6">
    <location>
        <begin position="212"/>
        <end position="248"/>
    </location>
</feature>
<evidence type="ECO:0000256" key="3">
    <source>
        <dbReference type="ARBA" id="ARBA00022737"/>
    </source>
</evidence>
<dbReference type="PROSITE" id="PS50303">
    <property type="entry name" value="PUM_HD"/>
    <property type="match status" value="1"/>
</dbReference>
<dbReference type="InterPro" id="IPR016024">
    <property type="entry name" value="ARM-type_fold"/>
</dbReference>
<dbReference type="GO" id="GO:0005737">
    <property type="term" value="C:cytoplasm"/>
    <property type="evidence" value="ECO:0007669"/>
    <property type="project" value="UniProtKB-SubCell"/>
</dbReference>
<dbReference type="PROSITE" id="PS50302">
    <property type="entry name" value="PUM"/>
    <property type="match status" value="2"/>
</dbReference>
<evidence type="ECO:0000256" key="1">
    <source>
        <dbReference type="ARBA" id="ARBA00004496"/>
    </source>
</evidence>
<dbReference type="OrthoDB" id="668540at2759"/>
<keyword evidence="4" id="KW-0810">Translation regulation</keyword>
<evidence type="ECO:0000313" key="9">
    <source>
        <dbReference type="Proteomes" id="UP000029121"/>
    </source>
</evidence>
<keyword evidence="3" id="KW-0677">Repeat</keyword>
<keyword evidence="9" id="KW-1185">Reference proteome</keyword>
<dbReference type="InterPro" id="IPR033133">
    <property type="entry name" value="PUM-HD"/>
</dbReference>
<dbReference type="PANTHER" id="PTHR12537:SF137">
    <property type="entry name" value="PUMILIO HOMOLOG 16-RELATED"/>
    <property type="match status" value="1"/>
</dbReference>
<comment type="subcellular location">
    <subcellularLocation>
        <location evidence="1">Cytoplasm</location>
    </subcellularLocation>
</comment>
<dbReference type="SUPFAM" id="SSF48371">
    <property type="entry name" value="ARM repeat"/>
    <property type="match status" value="1"/>
</dbReference>
<dbReference type="SMART" id="SM00025">
    <property type="entry name" value="Pumilio"/>
    <property type="match status" value="4"/>
</dbReference>
<organism evidence="8 9">
    <name type="scientific">Capsella rubella</name>
    <dbReference type="NCBI Taxonomy" id="81985"/>
    <lineage>
        <taxon>Eukaryota</taxon>
        <taxon>Viridiplantae</taxon>
        <taxon>Streptophyta</taxon>
        <taxon>Embryophyta</taxon>
        <taxon>Tracheophyta</taxon>
        <taxon>Spermatophyta</taxon>
        <taxon>Magnoliopsida</taxon>
        <taxon>eudicotyledons</taxon>
        <taxon>Gunneridae</taxon>
        <taxon>Pentapetalae</taxon>
        <taxon>rosids</taxon>
        <taxon>malvids</taxon>
        <taxon>Brassicales</taxon>
        <taxon>Brassicaceae</taxon>
        <taxon>Camelineae</taxon>
        <taxon>Capsella</taxon>
    </lineage>
</organism>
<proteinExistence type="predicted"/>
<keyword evidence="5" id="KW-0694">RNA-binding</keyword>
<dbReference type="AlphaFoldDB" id="R0F0Z5"/>
<dbReference type="PANTHER" id="PTHR12537">
    <property type="entry name" value="RNA BINDING PROTEIN PUMILIO-RELATED"/>
    <property type="match status" value="1"/>
</dbReference>
<evidence type="ECO:0000256" key="2">
    <source>
        <dbReference type="ARBA" id="ARBA00022490"/>
    </source>
</evidence>
<dbReference type="Pfam" id="PF00806">
    <property type="entry name" value="PUF"/>
    <property type="match status" value="4"/>
</dbReference>
<dbReference type="InterPro" id="IPR011989">
    <property type="entry name" value="ARM-like"/>
</dbReference>
<accession>R0F0Z5</accession>
<evidence type="ECO:0000256" key="5">
    <source>
        <dbReference type="ARBA" id="ARBA00022884"/>
    </source>
</evidence>
<evidence type="ECO:0000256" key="6">
    <source>
        <dbReference type="PROSITE-ProRule" id="PRU00317"/>
    </source>
</evidence>
<dbReference type="GO" id="GO:0006417">
    <property type="term" value="P:regulation of translation"/>
    <property type="evidence" value="ECO:0007669"/>
    <property type="project" value="UniProtKB-KW"/>
</dbReference>
<dbReference type="Proteomes" id="UP000029121">
    <property type="component" value="Unassembled WGS sequence"/>
</dbReference>
<name>R0F0Z5_9BRAS</name>
<evidence type="ECO:0000256" key="4">
    <source>
        <dbReference type="ARBA" id="ARBA00022845"/>
    </source>
</evidence>
<evidence type="ECO:0000313" key="8">
    <source>
        <dbReference type="EMBL" id="EOA14936.1"/>
    </source>
</evidence>
<feature type="repeat" description="Pumilio" evidence="6">
    <location>
        <begin position="249"/>
        <end position="284"/>
    </location>
</feature>
<dbReference type="Gene3D" id="1.25.10.10">
    <property type="entry name" value="Leucine-rich Repeat Variant"/>
    <property type="match status" value="1"/>
</dbReference>
<protein>
    <recommendedName>
        <fullName evidence="7">PUM-HD domain-containing protein</fullName>
    </recommendedName>
</protein>
<dbReference type="InterPro" id="IPR001313">
    <property type="entry name" value="Pumilio_RNA-bd_rpt"/>
</dbReference>
<dbReference type="KEGG" id="crb:17874801"/>
<evidence type="ECO:0000259" key="7">
    <source>
        <dbReference type="PROSITE" id="PS50303"/>
    </source>
</evidence>
<dbReference type="eggNOG" id="KOG2049">
    <property type="taxonomic scope" value="Eukaryota"/>
</dbReference>
<dbReference type="EMBL" id="KB870812">
    <property type="protein sequence ID" value="EOA14936.1"/>
    <property type="molecule type" value="Genomic_DNA"/>
</dbReference>
<feature type="domain" description="PUM-HD" evidence="7">
    <location>
        <begin position="8"/>
        <end position="352"/>
    </location>
</feature>
<sequence length="361" mass="41736">METTNPFSMTSMFDALQELRFAPARQTTNEEPPVMIPPPPPREEGDSLFCWGIRADLIPDISEMISFQWIFDLMTISEGDGRRFKDVISTFDMSKLEKIVSMLTSDSDYFMEVARNKFGSKNMQRLMGKSDYMDTFFYKAITRIFVQVMTDKYASYVGIQGTRVFQQDKKELIYEFTLRHALHLACDQHGCIALNEIITDLDHRDYRNQLLDIVANNAVWLSNDPYGNFVVQHVLELRDMRCTRNIAVNLRGHYVDLSFRKYGSYIVDKVLKAGGSVMEDVVLVLVKCKGEKLMRLARSEYGNFVIRNALLLTMNYMTPDLFYALVNKLMPFRHLLSRSPGRYIATILDSILYHPSSFFPS</sequence>
<gene>
    <name evidence="8" type="ORF">CARUB_v10028279mg</name>
</gene>
<dbReference type="STRING" id="81985.R0F0Z5"/>
<keyword evidence="2" id="KW-0963">Cytoplasm</keyword>
<reference evidence="9" key="1">
    <citation type="journal article" date="2013" name="Nat. Genet.">
        <title>The Capsella rubella genome and the genomic consequences of rapid mating system evolution.</title>
        <authorList>
            <person name="Slotte T."/>
            <person name="Hazzouri K.M."/>
            <person name="Agren J.A."/>
            <person name="Koenig D."/>
            <person name="Maumus F."/>
            <person name="Guo Y.L."/>
            <person name="Steige K."/>
            <person name="Platts A.E."/>
            <person name="Escobar J.S."/>
            <person name="Newman L.K."/>
            <person name="Wang W."/>
            <person name="Mandakova T."/>
            <person name="Vello E."/>
            <person name="Smith L.M."/>
            <person name="Henz S.R."/>
            <person name="Steffen J."/>
            <person name="Takuno S."/>
            <person name="Brandvain Y."/>
            <person name="Coop G."/>
            <person name="Andolfatto P."/>
            <person name="Hu T.T."/>
            <person name="Blanchette M."/>
            <person name="Clark R.M."/>
            <person name="Quesneville H."/>
            <person name="Nordborg M."/>
            <person name="Gaut B.S."/>
            <person name="Lysak M.A."/>
            <person name="Jenkins J."/>
            <person name="Grimwood J."/>
            <person name="Chapman J."/>
            <person name="Prochnik S."/>
            <person name="Shu S."/>
            <person name="Rokhsar D."/>
            <person name="Schmutz J."/>
            <person name="Weigel D."/>
            <person name="Wright S.I."/>
        </authorList>
    </citation>
    <scope>NUCLEOTIDE SEQUENCE [LARGE SCALE GENOMIC DNA]</scope>
    <source>
        <strain evidence="9">cv. Monte Gargano</strain>
    </source>
</reference>